<name>A0A0A9A1L0_ARUDO</name>
<reference evidence="2" key="2">
    <citation type="journal article" date="2015" name="Data Brief">
        <title>Shoot transcriptome of the giant reed, Arundo donax.</title>
        <authorList>
            <person name="Barrero R.A."/>
            <person name="Guerrero F.D."/>
            <person name="Moolhuijzen P."/>
            <person name="Goolsby J.A."/>
            <person name="Tidwell J."/>
            <person name="Bellgard S.E."/>
            <person name="Bellgard M.I."/>
        </authorList>
    </citation>
    <scope>NUCLEOTIDE SEQUENCE</scope>
    <source>
        <tissue evidence="2">Shoot tissue taken approximately 20 cm above the soil surface</tissue>
    </source>
</reference>
<dbReference type="AlphaFoldDB" id="A0A0A9A1L0"/>
<proteinExistence type="predicted"/>
<protein>
    <submittedName>
        <fullName evidence="2">Uncharacterized protein</fullName>
    </submittedName>
</protein>
<organism evidence="2">
    <name type="scientific">Arundo donax</name>
    <name type="common">Giant reed</name>
    <name type="synonym">Donax arundinaceus</name>
    <dbReference type="NCBI Taxonomy" id="35708"/>
    <lineage>
        <taxon>Eukaryota</taxon>
        <taxon>Viridiplantae</taxon>
        <taxon>Streptophyta</taxon>
        <taxon>Embryophyta</taxon>
        <taxon>Tracheophyta</taxon>
        <taxon>Spermatophyta</taxon>
        <taxon>Magnoliopsida</taxon>
        <taxon>Liliopsida</taxon>
        <taxon>Poales</taxon>
        <taxon>Poaceae</taxon>
        <taxon>PACMAD clade</taxon>
        <taxon>Arundinoideae</taxon>
        <taxon>Arundineae</taxon>
        <taxon>Arundo</taxon>
    </lineage>
</organism>
<accession>A0A0A9A1L0</accession>
<sequence>MVQSFVGCWSQIAWYMFGEYCCYLTTLVTGLYNMSLFW</sequence>
<feature type="transmembrane region" description="Helical" evidence="1">
    <location>
        <begin position="12"/>
        <end position="32"/>
    </location>
</feature>
<keyword evidence="1" id="KW-1133">Transmembrane helix</keyword>
<reference evidence="2" key="1">
    <citation type="submission" date="2014-09" db="EMBL/GenBank/DDBJ databases">
        <authorList>
            <person name="Magalhaes I.L.F."/>
            <person name="Oliveira U."/>
            <person name="Santos F.R."/>
            <person name="Vidigal T.H.D.A."/>
            <person name="Brescovit A.D."/>
            <person name="Santos A.J."/>
        </authorList>
    </citation>
    <scope>NUCLEOTIDE SEQUENCE</scope>
    <source>
        <tissue evidence="2">Shoot tissue taken approximately 20 cm above the soil surface</tissue>
    </source>
</reference>
<keyword evidence="1" id="KW-0472">Membrane</keyword>
<evidence type="ECO:0000256" key="1">
    <source>
        <dbReference type="SAM" id="Phobius"/>
    </source>
</evidence>
<dbReference type="EMBL" id="GBRH01252376">
    <property type="protein sequence ID" value="JAD45519.1"/>
    <property type="molecule type" value="Transcribed_RNA"/>
</dbReference>
<keyword evidence="1" id="KW-0812">Transmembrane</keyword>
<evidence type="ECO:0000313" key="2">
    <source>
        <dbReference type="EMBL" id="JAD45519.1"/>
    </source>
</evidence>